<dbReference type="NCBIfam" id="NF047635">
    <property type="entry name" value="CPBP_Sphingo"/>
    <property type="match status" value="1"/>
</dbReference>
<protein>
    <recommendedName>
        <fullName evidence="2">CAAX prenyl protease 2/Lysostaphin resistance protein A-like domain-containing protein</fullName>
    </recommendedName>
</protein>
<reference evidence="4" key="1">
    <citation type="journal article" date="2019" name="Int. J. Syst. Evol. Microbiol.">
        <title>The Global Catalogue of Microorganisms (GCM) 10K type strain sequencing project: providing services to taxonomists for standard genome sequencing and annotation.</title>
        <authorList>
            <consortium name="The Broad Institute Genomics Platform"/>
            <consortium name="The Broad Institute Genome Sequencing Center for Infectious Disease"/>
            <person name="Wu L."/>
            <person name="Ma J."/>
        </authorList>
    </citation>
    <scope>NUCLEOTIDE SEQUENCE [LARGE SCALE GENOMIC DNA]</scope>
    <source>
        <strain evidence="4">CGMCC 1.12851</strain>
    </source>
</reference>
<dbReference type="Proteomes" id="UP000614261">
    <property type="component" value="Unassembled WGS sequence"/>
</dbReference>
<keyword evidence="1" id="KW-0472">Membrane</keyword>
<accession>A0ABQ1JLZ2</accession>
<evidence type="ECO:0000256" key="1">
    <source>
        <dbReference type="SAM" id="Phobius"/>
    </source>
</evidence>
<dbReference type="EMBL" id="BMGD01000004">
    <property type="protein sequence ID" value="GGB70036.1"/>
    <property type="molecule type" value="Genomic_DNA"/>
</dbReference>
<proteinExistence type="predicted"/>
<feature type="transmembrane region" description="Helical" evidence="1">
    <location>
        <begin position="172"/>
        <end position="190"/>
    </location>
</feature>
<feature type="domain" description="CAAX prenyl protease 2/Lysostaphin resistance protein A-like" evidence="2">
    <location>
        <begin position="135"/>
        <end position="235"/>
    </location>
</feature>
<gene>
    <name evidence="3" type="ORF">GCM10010833_26630</name>
</gene>
<evidence type="ECO:0000313" key="4">
    <source>
        <dbReference type="Proteomes" id="UP000614261"/>
    </source>
</evidence>
<sequence length="240" mass="25544">MNGMIGLAGTLALLLLLGTALGIADRRNFSPRWLLMAALLVAINDALLTRCYGLLPDVIGGEWNWQGKLAALAALAATLAIAAVPVFGLRRSGFTLAQGPGSLKAALPVASAYCGFFVLVAILFPSGQASAEDVAFQLTMPGVEEESFYRGILLFALDQAFRGRKRLLGVDWGWGAVLSCLLFGMTHAFGYSEGSFSFDPVIMALTGIPSFIAVWLRLRTGSLLLPVLLHNFGNSFSFLA</sequence>
<dbReference type="InterPro" id="IPR003675">
    <property type="entry name" value="Rce1/LyrA-like_dom"/>
</dbReference>
<feature type="transmembrane region" description="Helical" evidence="1">
    <location>
        <begin position="196"/>
        <end position="216"/>
    </location>
</feature>
<evidence type="ECO:0000313" key="3">
    <source>
        <dbReference type="EMBL" id="GGB70036.1"/>
    </source>
</evidence>
<keyword evidence="1" id="KW-0812">Transmembrane</keyword>
<feature type="transmembrane region" description="Helical" evidence="1">
    <location>
        <begin position="105"/>
        <end position="124"/>
    </location>
</feature>
<comment type="caution">
    <text evidence="3">The sequence shown here is derived from an EMBL/GenBank/DDBJ whole genome shotgun (WGS) entry which is preliminary data.</text>
</comment>
<evidence type="ECO:0000259" key="2">
    <source>
        <dbReference type="Pfam" id="PF02517"/>
    </source>
</evidence>
<keyword evidence="4" id="KW-1185">Reference proteome</keyword>
<organism evidence="3 4">
    <name type="scientific">Blastomonas aquatica</name>
    <dbReference type="NCBI Taxonomy" id="1510276"/>
    <lineage>
        <taxon>Bacteria</taxon>
        <taxon>Pseudomonadati</taxon>
        <taxon>Pseudomonadota</taxon>
        <taxon>Alphaproteobacteria</taxon>
        <taxon>Sphingomonadales</taxon>
        <taxon>Sphingomonadaceae</taxon>
        <taxon>Blastomonas</taxon>
    </lineage>
</organism>
<keyword evidence="1" id="KW-1133">Transmembrane helix</keyword>
<name>A0ABQ1JLZ2_9SPHN</name>
<dbReference type="Pfam" id="PF02517">
    <property type="entry name" value="Rce1-like"/>
    <property type="match status" value="1"/>
</dbReference>
<feature type="transmembrane region" description="Helical" evidence="1">
    <location>
        <begin position="32"/>
        <end position="48"/>
    </location>
</feature>
<feature type="transmembrane region" description="Helical" evidence="1">
    <location>
        <begin position="69"/>
        <end position="89"/>
    </location>
</feature>